<dbReference type="SUPFAM" id="SSF53098">
    <property type="entry name" value="Ribonuclease H-like"/>
    <property type="match status" value="1"/>
</dbReference>
<evidence type="ECO:0000313" key="3">
    <source>
        <dbReference type="EMBL" id="GJT17551.1"/>
    </source>
</evidence>
<dbReference type="Pfam" id="PF13976">
    <property type="entry name" value="gag_pre-integrs"/>
    <property type="match status" value="1"/>
</dbReference>
<organism evidence="3 4">
    <name type="scientific">Tanacetum coccineum</name>
    <dbReference type="NCBI Taxonomy" id="301880"/>
    <lineage>
        <taxon>Eukaryota</taxon>
        <taxon>Viridiplantae</taxon>
        <taxon>Streptophyta</taxon>
        <taxon>Embryophyta</taxon>
        <taxon>Tracheophyta</taxon>
        <taxon>Spermatophyta</taxon>
        <taxon>Magnoliopsida</taxon>
        <taxon>eudicotyledons</taxon>
        <taxon>Gunneridae</taxon>
        <taxon>Pentapetalae</taxon>
        <taxon>asterids</taxon>
        <taxon>campanulids</taxon>
        <taxon>Asterales</taxon>
        <taxon>Asteraceae</taxon>
        <taxon>Asteroideae</taxon>
        <taxon>Anthemideae</taxon>
        <taxon>Anthemidinae</taxon>
        <taxon>Tanacetum</taxon>
    </lineage>
</organism>
<sequence>MATCDMGEVVEVEERFYPGVILGLQGKRMESLDVIKDKKINTARLKEVVNVARPKVVVNAVKGNNVNAVKALACWVWKPKTKVLDHGNPQKDLHDQGVIDSGCSRHMTGNMSYLTEFEEIDGGYVAFRGNPKGRKITGKLTDESHVLLKVPRKNNMYSVDLKNIVPKGGLNCLFAKATSDESELWHRRLGHINFKTMNNLVKGNLVRGLPSKLFENNQTCVAYQKGNQHRASCKYKTVSSISQPLHMLHMDLFGPTFVKSLMKKMYCLVVIDDYSRFSWVFFLATKDETSGILKSFITRVENLIDQRDKVIRCDNGTEFKNKEMNQFCERKGIKREFRVARTLQQNGVAERKNRTLIEATKTMLADSKLPTTFWAKKTSSGFMRPFGCPVTILNIIDHLGKFDGKADEGFFDGYSINSKAFIVFNSRTRIVEENLHVQFSKNTPNILGSGPDWLFDIDALTKSINYKPVIHHSQISKSSPNAGFKPSSDDGKKVDEDSRKDSKCSDQEKEDNVNSTNNVNAASTNKVNAVGGKSSIKLPDDPYMPALKDTIYSDDNEDVGAKADMNNLDASIPVSHIPTTRVHKEHPFKQIIRDLKSAPQTRRMTKNLEEHGLFSPVQQRTNHKDFQNCMFACFLSQEEPKKVIHALKDPSWIEAMQEELLQFKLQEVWTLVKLPNRKRAISNSQVKDNKIDLLVQQYEQFTILEEESIDSGFARFNTIIPSLKALDEAQDALIGNLKVHEVVMEKDYEIYKDKKERVKTIALKAKKDSSDDETLTSRSDDEEYATAIRNFKKFFRIKGKFVRQPRGEKKSFRQRDEKKGKNDRKCFRCGDPNHLIGVVPKPFVTRSNGLHWRFLDAIAITGDVEDKTNDETCLMAQSSNEGRLRCKGVTKQIVGVILKGLALQVFLVDHHSKDESGKGFKPEVN</sequence>
<feature type="region of interest" description="Disordered" evidence="1">
    <location>
        <begin position="475"/>
        <end position="526"/>
    </location>
</feature>
<feature type="domain" description="Integrase catalytic" evidence="2">
    <location>
        <begin position="240"/>
        <end position="358"/>
    </location>
</feature>
<evidence type="ECO:0000259" key="2">
    <source>
        <dbReference type="PROSITE" id="PS50994"/>
    </source>
</evidence>
<feature type="region of interest" description="Disordered" evidence="1">
    <location>
        <begin position="805"/>
        <end position="824"/>
    </location>
</feature>
<dbReference type="InterPro" id="IPR001584">
    <property type="entry name" value="Integrase_cat-core"/>
</dbReference>
<dbReference type="Pfam" id="PF25597">
    <property type="entry name" value="SH3_retrovirus"/>
    <property type="match status" value="1"/>
</dbReference>
<feature type="compositionally biased region" description="Low complexity" evidence="1">
    <location>
        <begin position="513"/>
        <end position="526"/>
    </location>
</feature>
<dbReference type="Pfam" id="PF00665">
    <property type="entry name" value="rve"/>
    <property type="match status" value="1"/>
</dbReference>
<name>A0ABQ5BUL5_9ASTR</name>
<reference evidence="3" key="1">
    <citation type="journal article" date="2022" name="Int. J. Mol. Sci.">
        <title>Draft Genome of Tanacetum Coccineum: Genomic Comparison of Closely Related Tanacetum-Family Plants.</title>
        <authorList>
            <person name="Yamashiro T."/>
            <person name="Shiraishi A."/>
            <person name="Nakayama K."/>
            <person name="Satake H."/>
        </authorList>
    </citation>
    <scope>NUCLEOTIDE SEQUENCE</scope>
</reference>
<dbReference type="InterPro" id="IPR025724">
    <property type="entry name" value="GAG-pre-integrase_dom"/>
</dbReference>
<dbReference type="PROSITE" id="PS50994">
    <property type="entry name" value="INTEGRASE"/>
    <property type="match status" value="1"/>
</dbReference>
<dbReference type="InterPro" id="IPR057670">
    <property type="entry name" value="SH3_retrovirus"/>
</dbReference>
<evidence type="ECO:0000256" key="1">
    <source>
        <dbReference type="SAM" id="MobiDB-lite"/>
    </source>
</evidence>
<accession>A0ABQ5BUL5</accession>
<dbReference type="PANTHER" id="PTHR42648">
    <property type="entry name" value="TRANSPOSASE, PUTATIVE-RELATED"/>
    <property type="match status" value="1"/>
</dbReference>
<dbReference type="Gene3D" id="3.30.420.10">
    <property type="entry name" value="Ribonuclease H-like superfamily/Ribonuclease H"/>
    <property type="match status" value="1"/>
</dbReference>
<comment type="caution">
    <text evidence="3">The sequence shown here is derived from an EMBL/GenBank/DDBJ whole genome shotgun (WGS) entry which is preliminary data.</text>
</comment>
<gene>
    <name evidence="3" type="ORF">Tco_0876257</name>
</gene>
<reference evidence="3" key="2">
    <citation type="submission" date="2022-01" db="EMBL/GenBank/DDBJ databases">
        <authorList>
            <person name="Yamashiro T."/>
            <person name="Shiraishi A."/>
            <person name="Satake H."/>
            <person name="Nakayama K."/>
        </authorList>
    </citation>
    <scope>NUCLEOTIDE SEQUENCE</scope>
</reference>
<dbReference type="InterPro" id="IPR012337">
    <property type="entry name" value="RNaseH-like_sf"/>
</dbReference>
<proteinExistence type="predicted"/>
<dbReference type="PANTHER" id="PTHR42648:SF32">
    <property type="entry name" value="RIBONUCLEASE H-LIKE DOMAIN, GAG-PRE-INTEGRASE DOMAIN PROTEIN-RELATED"/>
    <property type="match status" value="1"/>
</dbReference>
<feature type="compositionally biased region" description="Basic and acidic residues" evidence="1">
    <location>
        <begin position="487"/>
        <end position="512"/>
    </location>
</feature>
<dbReference type="InterPro" id="IPR039537">
    <property type="entry name" value="Retrotran_Ty1/copia-like"/>
</dbReference>
<keyword evidence="4" id="KW-1185">Reference proteome</keyword>
<dbReference type="EMBL" id="BQNB010013567">
    <property type="protein sequence ID" value="GJT17551.1"/>
    <property type="molecule type" value="Genomic_DNA"/>
</dbReference>
<dbReference type="InterPro" id="IPR036397">
    <property type="entry name" value="RNaseH_sf"/>
</dbReference>
<dbReference type="Proteomes" id="UP001151760">
    <property type="component" value="Unassembled WGS sequence"/>
</dbReference>
<protein>
    <submittedName>
        <fullName evidence="3">Ribonuclease H-like domain-containing protein</fullName>
    </submittedName>
</protein>
<evidence type="ECO:0000313" key="4">
    <source>
        <dbReference type="Proteomes" id="UP001151760"/>
    </source>
</evidence>